<evidence type="ECO:0000313" key="3">
    <source>
        <dbReference type="Proteomes" id="UP001274830"/>
    </source>
</evidence>
<evidence type="ECO:0000256" key="1">
    <source>
        <dbReference type="SAM" id="MobiDB-lite"/>
    </source>
</evidence>
<sequence>MHGDDGVVHLYDDEADTEDVGESDELARWQGEAESMQRLPGLGNDFSGASSEEETQDKLLSSGADSGSATSSDPMNFVRML</sequence>
<feature type="compositionally biased region" description="Acidic residues" evidence="1">
    <location>
        <begin position="13"/>
        <end position="24"/>
    </location>
</feature>
<feature type="compositionally biased region" description="Low complexity" evidence="1">
    <location>
        <begin position="59"/>
        <end position="73"/>
    </location>
</feature>
<evidence type="ECO:0000313" key="2">
    <source>
        <dbReference type="EMBL" id="KAK3676864.1"/>
    </source>
</evidence>
<name>A0AAE1C3W2_9PEZI</name>
<feature type="region of interest" description="Disordered" evidence="1">
    <location>
        <begin position="1"/>
        <end position="81"/>
    </location>
</feature>
<dbReference type="Proteomes" id="UP001274830">
    <property type="component" value="Unassembled WGS sequence"/>
</dbReference>
<feature type="compositionally biased region" description="Basic and acidic residues" evidence="1">
    <location>
        <begin position="1"/>
        <end position="12"/>
    </location>
</feature>
<accession>A0AAE1C3W2</accession>
<protein>
    <submittedName>
        <fullName evidence="2">Uncharacterized protein</fullName>
    </submittedName>
</protein>
<proteinExistence type="predicted"/>
<organism evidence="2 3">
    <name type="scientific">Recurvomyces mirabilis</name>
    <dbReference type="NCBI Taxonomy" id="574656"/>
    <lineage>
        <taxon>Eukaryota</taxon>
        <taxon>Fungi</taxon>
        <taxon>Dikarya</taxon>
        <taxon>Ascomycota</taxon>
        <taxon>Pezizomycotina</taxon>
        <taxon>Dothideomycetes</taxon>
        <taxon>Dothideomycetidae</taxon>
        <taxon>Mycosphaerellales</taxon>
        <taxon>Teratosphaeriaceae</taxon>
        <taxon>Recurvomyces</taxon>
    </lineage>
</organism>
<comment type="caution">
    <text evidence="2">The sequence shown here is derived from an EMBL/GenBank/DDBJ whole genome shotgun (WGS) entry which is preliminary data.</text>
</comment>
<dbReference type="EMBL" id="JAUTXT010000008">
    <property type="protein sequence ID" value="KAK3676864.1"/>
    <property type="molecule type" value="Genomic_DNA"/>
</dbReference>
<reference evidence="2" key="1">
    <citation type="submission" date="2023-07" db="EMBL/GenBank/DDBJ databases">
        <title>Black Yeasts Isolated from many extreme environments.</title>
        <authorList>
            <person name="Coleine C."/>
            <person name="Stajich J.E."/>
            <person name="Selbmann L."/>
        </authorList>
    </citation>
    <scope>NUCLEOTIDE SEQUENCE</scope>
    <source>
        <strain evidence="2">CCFEE 5485</strain>
    </source>
</reference>
<dbReference type="AlphaFoldDB" id="A0AAE1C3W2"/>
<gene>
    <name evidence="2" type="ORF">LTR78_003068</name>
</gene>
<keyword evidence="3" id="KW-1185">Reference proteome</keyword>